<protein>
    <submittedName>
        <fullName evidence="1">Uncharacterized protein</fullName>
    </submittedName>
</protein>
<dbReference type="EMBL" id="PSQE01000001">
    <property type="protein sequence ID" value="RHN80874.1"/>
    <property type="molecule type" value="Genomic_DNA"/>
</dbReference>
<accession>A0A396JUE0</accession>
<dbReference type="AlphaFoldDB" id="A0A396JUE0"/>
<organism evidence="1">
    <name type="scientific">Medicago truncatula</name>
    <name type="common">Barrel medic</name>
    <name type="synonym">Medicago tribuloides</name>
    <dbReference type="NCBI Taxonomy" id="3880"/>
    <lineage>
        <taxon>Eukaryota</taxon>
        <taxon>Viridiplantae</taxon>
        <taxon>Streptophyta</taxon>
        <taxon>Embryophyta</taxon>
        <taxon>Tracheophyta</taxon>
        <taxon>Spermatophyta</taxon>
        <taxon>Magnoliopsida</taxon>
        <taxon>eudicotyledons</taxon>
        <taxon>Gunneridae</taxon>
        <taxon>Pentapetalae</taxon>
        <taxon>rosids</taxon>
        <taxon>fabids</taxon>
        <taxon>Fabales</taxon>
        <taxon>Fabaceae</taxon>
        <taxon>Papilionoideae</taxon>
        <taxon>50 kb inversion clade</taxon>
        <taxon>NPAAA clade</taxon>
        <taxon>Hologalegina</taxon>
        <taxon>IRL clade</taxon>
        <taxon>Trifolieae</taxon>
        <taxon>Medicago</taxon>
    </lineage>
</organism>
<dbReference type="Gramene" id="rna4850">
    <property type="protein sequence ID" value="RHN80874.1"/>
    <property type="gene ID" value="gene4850"/>
</dbReference>
<sequence>MQPQLRMMKLHLFLEAPEKHNILGVPNNFCNNTNPPAIIVKSINFVEKFELSNIISLWWTRPNMPDIQLLSQRLRIIIDQGLILDDKPKMSL</sequence>
<name>A0A396JUE0_MEDTR</name>
<proteinExistence type="predicted"/>
<reference evidence="1" key="1">
    <citation type="journal article" date="2018" name="Nat. Plants">
        <title>Whole-genome landscape of Medicago truncatula symbiotic genes.</title>
        <authorList>
            <person name="Pecrix Y."/>
            <person name="Gamas P."/>
            <person name="Carrere S."/>
        </authorList>
    </citation>
    <scope>NUCLEOTIDE SEQUENCE</scope>
    <source>
        <tissue evidence="1">Leaves</tissue>
    </source>
</reference>
<gene>
    <name evidence="1" type="ORF">MtrunA17_Chr1g0192941</name>
</gene>
<comment type="caution">
    <text evidence="1">The sequence shown here is derived from an EMBL/GenBank/DDBJ whole genome shotgun (WGS) entry which is preliminary data.</text>
</comment>
<dbReference type="Proteomes" id="UP000265566">
    <property type="component" value="Chromosome 1"/>
</dbReference>
<evidence type="ECO:0000313" key="1">
    <source>
        <dbReference type="EMBL" id="RHN80874.1"/>
    </source>
</evidence>